<evidence type="ECO:0000313" key="1">
    <source>
        <dbReference type="EMBL" id="MBB6328619.1"/>
    </source>
</evidence>
<keyword evidence="2" id="KW-1185">Reference proteome</keyword>
<dbReference type="EMBL" id="JACIJO010000004">
    <property type="protein sequence ID" value="MBB6328619.1"/>
    <property type="molecule type" value="Genomic_DNA"/>
</dbReference>
<dbReference type="AlphaFoldDB" id="A0A841MSF0"/>
<accession>A0A841MSF0</accession>
<gene>
    <name evidence="1" type="ORF">FHS59_004275</name>
</gene>
<evidence type="ECO:0000313" key="2">
    <source>
        <dbReference type="Proteomes" id="UP000588604"/>
    </source>
</evidence>
<reference evidence="1 2" key="1">
    <citation type="submission" date="2020-08" db="EMBL/GenBank/DDBJ databases">
        <title>Genomic Encyclopedia of Type Strains, Phase IV (KMG-IV): sequencing the most valuable type-strain genomes for metagenomic binning, comparative biology and taxonomic classification.</title>
        <authorList>
            <person name="Goeker M."/>
        </authorList>
    </citation>
    <scope>NUCLEOTIDE SEQUENCE [LARGE SCALE GENOMIC DNA]</scope>
    <source>
        <strain evidence="1 2">DSM 102044</strain>
    </source>
</reference>
<dbReference type="Proteomes" id="UP000588604">
    <property type="component" value="Unassembled WGS sequence"/>
</dbReference>
<dbReference type="RefSeq" id="WP_184497878.1">
    <property type="nucleotide sequence ID" value="NZ_JACIJO010000004.1"/>
</dbReference>
<name>A0A841MSF0_9BACT</name>
<evidence type="ECO:0008006" key="3">
    <source>
        <dbReference type="Google" id="ProtNLM"/>
    </source>
</evidence>
<organism evidence="1 2">
    <name type="scientific">Algoriphagus iocasae</name>
    <dbReference type="NCBI Taxonomy" id="1836499"/>
    <lineage>
        <taxon>Bacteria</taxon>
        <taxon>Pseudomonadati</taxon>
        <taxon>Bacteroidota</taxon>
        <taxon>Cytophagia</taxon>
        <taxon>Cytophagales</taxon>
        <taxon>Cyclobacteriaceae</taxon>
        <taxon>Algoriphagus</taxon>
    </lineage>
</organism>
<comment type="caution">
    <text evidence="1">The sequence shown here is derived from an EMBL/GenBank/DDBJ whole genome shotgun (WGS) entry which is preliminary data.</text>
</comment>
<protein>
    <recommendedName>
        <fullName evidence="3">DUF4221 domain-containing protein</fullName>
    </recommendedName>
</protein>
<proteinExistence type="predicted"/>
<sequence length="378" mass="44281">MNYKSFLKLFLIFSILSCSSKEKKETQAINSNEWELEILDSIKVDYLGTVDGGDFNNGTGVIFNFKENKLIKFDEKGKILSEQSYPFEGPGKIYYPTQIKILDNGEVLASSFIGWLYKMNSDLSFEKEIKLEFPTEAKDGGGLLKNLDIWNEKIITYYPGRDGANPYDPHFIRDHFLLEKIDPLTETSEPIIRIPNTSRYSSDKFYERPFIQFVVLQNNLYLTLENEPLIHVYDLSKNNEYLHTFNFEPTKFLDNGEHSKAYEYINFRKMRDGNIQQFFPTKEGIVVFYTEGISEDIYAQYELKKPENFPQHKDHQRQIIKVINPDSTLSNEIDVPYSIGRILNIKSLSEPFYALRNDEYIGEEQDYLTFYKLQLVQK</sequence>